<feature type="compositionally biased region" description="Acidic residues" evidence="1">
    <location>
        <begin position="154"/>
        <end position="166"/>
    </location>
</feature>
<dbReference type="InterPro" id="IPR018553">
    <property type="entry name" value="E2_Ub-conjug_enz"/>
</dbReference>
<feature type="domain" description="Non-canonical E2 ubiquitin-conjugating enzyme C-terminal" evidence="2">
    <location>
        <begin position="181"/>
        <end position="379"/>
    </location>
</feature>
<evidence type="ECO:0000313" key="3">
    <source>
        <dbReference type="EMBL" id="CEL93867.1"/>
    </source>
</evidence>
<gene>
    <name evidence="3" type="ORF">Vbra_11403</name>
</gene>
<dbReference type="InParanoid" id="A0A0G4EEP3"/>
<reference evidence="3 4" key="1">
    <citation type="submission" date="2014-11" db="EMBL/GenBank/DDBJ databases">
        <authorList>
            <person name="Zhu J."/>
            <person name="Qi W."/>
            <person name="Song R."/>
        </authorList>
    </citation>
    <scope>NUCLEOTIDE SEQUENCE [LARGE SCALE GENOMIC DNA]</scope>
</reference>
<dbReference type="InterPro" id="IPR057668">
    <property type="entry name" value="E2_Ub-conjug_enz_C"/>
</dbReference>
<feature type="region of interest" description="Disordered" evidence="1">
    <location>
        <begin position="398"/>
        <end position="418"/>
    </location>
</feature>
<organism evidence="3 4">
    <name type="scientific">Vitrella brassicaformis (strain CCMP3155)</name>
    <dbReference type="NCBI Taxonomy" id="1169540"/>
    <lineage>
        <taxon>Eukaryota</taxon>
        <taxon>Sar</taxon>
        <taxon>Alveolata</taxon>
        <taxon>Colpodellida</taxon>
        <taxon>Vitrellaceae</taxon>
        <taxon>Vitrella</taxon>
    </lineage>
</organism>
<feature type="domain" description="Non-canonical E2 ubiquitin-conjugating enzyme C-terminal" evidence="2">
    <location>
        <begin position="421"/>
        <end position="683"/>
    </location>
</feature>
<dbReference type="Pfam" id="PF09418">
    <property type="entry name" value="DUF2009"/>
    <property type="match status" value="2"/>
</dbReference>
<dbReference type="OrthoDB" id="406045at2759"/>
<dbReference type="PANTHER" id="PTHR31560:SF0">
    <property type="entry name" value="UPF0652 PROTEIN C22H10.08"/>
    <property type="match status" value="1"/>
</dbReference>
<dbReference type="EMBL" id="CDMY01000198">
    <property type="protein sequence ID" value="CEL93867.1"/>
    <property type="molecule type" value="Genomic_DNA"/>
</dbReference>
<keyword evidence="4" id="KW-1185">Reference proteome</keyword>
<feature type="compositionally biased region" description="Basic and acidic residues" evidence="1">
    <location>
        <begin position="143"/>
        <end position="153"/>
    </location>
</feature>
<feature type="region of interest" description="Disordered" evidence="1">
    <location>
        <begin position="1"/>
        <end position="44"/>
    </location>
</feature>
<dbReference type="OMA" id="DAFAHMF"/>
<evidence type="ECO:0000259" key="2">
    <source>
        <dbReference type="Pfam" id="PF09418"/>
    </source>
</evidence>
<dbReference type="VEuPathDB" id="CryptoDB:Vbra_11403"/>
<protein>
    <recommendedName>
        <fullName evidence="2">Non-canonical E2 ubiquitin-conjugating enzyme C-terminal domain-containing protein</fullName>
    </recommendedName>
</protein>
<name>A0A0G4EEP3_VITBC</name>
<dbReference type="Proteomes" id="UP000041254">
    <property type="component" value="Unassembled WGS sequence"/>
</dbReference>
<proteinExistence type="predicted"/>
<feature type="region of interest" description="Disordered" evidence="1">
    <location>
        <begin position="108"/>
        <end position="166"/>
    </location>
</feature>
<dbReference type="PhylomeDB" id="A0A0G4EEP3"/>
<dbReference type="AlphaFoldDB" id="A0A0G4EEP3"/>
<sequence>MSVSPSARLNRLLDGDDGAEDTEMTEGENEALEKQEEEAESHPVKYENFDDRTLAVLNSLNRENIFKVLDGVVGGEQGKAVLAQTLKDVAGDLLQQYERASAEQYNTLETGGTGGASASASAMVNRQPSSSDKMDVSVEPSESGDKDGGRHEEADEEVDGLEGETELEQKFRKDPNIFMRKARYVPLRLTYDERSLLRLLESALEVSEYTDKVDVFTGGNKARLMAVQIRQICSILCGLVVAHNYEIGQALIKDREFADNADFFKIVFEIGRRYKILNPERMRGSYGKLLFLLQDSVKPDVRELLGFSPVADEVVTVYKVLEHKKNGLALLKDPLLCKATMEILPEGKSRAQIQREIRTKEDAQKALIRKYASRNVTRQAQRGGRFFTLSLGLFEVTKGTHPGGSDTDSDDEDKDRNAPLLPDDIEQCIYSLGDHNSHLRFNRYPCDKMIKYLKDHFSPDEYEDHYSLAISAGRGGARLSHSHKRQYTYVLQSLELWRDVLHFLFELWHRTEKDLLNPNNPYRLRDTGQGLNRVQSAPNVSDAVHRIINRVQNRVGGWVGSSVVHLGDHNVPNALVFIDKYIQVPRILSPVVLCLDKIDEVYTQQDGLKSYIDSTFGGPTKLKKLILCDFFRHAFDGSGADNFFDAGSCIDGRLTSAWNWCSKVEKKSYFPVFLLTGFTGFDGRF</sequence>
<feature type="compositionally biased region" description="Acidic residues" evidence="1">
    <location>
        <begin position="15"/>
        <end position="39"/>
    </location>
</feature>
<accession>A0A0G4EEP3</accession>
<evidence type="ECO:0000313" key="4">
    <source>
        <dbReference type="Proteomes" id="UP000041254"/>
    </source>
</evidence>
<dbReference type="PANTHER" id="PTHR31560">
    <property type="entry name" value="UPF0652 PROTEIN C16A11.03C-RELATED"/>
    <property type="match status" value="1"/>
</dbReference>
<evidence type="ECO:0000256" key="1">
    <source>
        <dbReference type="SAM" id="MobiDB-lite"/>
    </source>
</evidence>